<dbReference type="Proteomes" id="UP000789524">
    <property type="component" value="Unassembled WGS sequence"/>
</dbReference>
<reference evidence="1" key="1">
    <citation type="submission" date="2021-09" db="EMBL/GenBank/DDBJ databases">
        <authorList>
            <person name="Martin H S."/>
        </authorList>
    </citation>
    <scope>NUCLEOTIDE SEQUENCE</scope>
</reference>
<name>A0A8J2QLG8_9NEOP</name>
<evidence type="ECO:0000313" key="2">
    <source>
        <dbReference type="Proteomes" id="UP000789524"/>
    </source>
</evidence>
<dbReference type="AlphaFoldDB" id="A0A8J2QLG8"/>
<organism evidence="1 2">
    <name type="scientific">Danaus chrysippus</name>
    <name type="common">African queen</name>
    <dbReference type="NCBI Taxonomy" id="151541"/>
    <lineage>
        <taxon>Eukaryota</taxon>
        <taxon>Metazoa</taxon>
        <taxon>Ecdysozoa</taxon>
        <taxon>Arthropoda</taxon>
        <taxon>Hexapoda</taxon>
        <taxon>Insecta</taxon>
        <taxon>Pterygota</taxon>
        <taxon>Neoptera</taxon>
        <taxon>Endopterygota</taxon>
        <taxon>Lepidoptera</taxon>
        <taxon>Glossata</taxon>
        <taxon>Ditrysia</taxon>
        <taxon>Papilionoidea</taxon>
        <taxon>Nymphalidae</taxon>
        <taxon>Danainae</taxon>
        <taxon>Danaini</taxon>
        <taxon>Danaina</taxon>
        <taxon>Danaus</taxon>
        <taxon>Anosia</taxon>
    </lineage>
</organism>
<keyword evidence="2" id="KW-1185">Reference proteome</keyword>
<proteinExistence type="predicted"/>
<comment type="caution">
    <text evidence="1">The sequence shown here is derived from an EMBL/GenBank/DDBJ whole genome shotgun (WGS) entry which is preliminary data.</text>
</comment>
<gene>
    <name evidence="1" type="ORF">DCHRY22_LOCUS5982</name>
</gene>
<protein>
    <submittedName>
        <fullName evidence="1">(African queen) hypothetical protein</fullName>
    </submittedName>
</protein>
<sequence>MNVQEDFQEEITKKTPSTSSLEMPVIEDIPEEYWLGFLTEFRHSIYLNEMWMNELDETDSSLWSRESERLQRITDYSEPRLETQLNRSLVIRSQQSVLGWSISVTSGSQQGAGDGGDVRVEEVHEGEMKETSRRSHKRTEKSKLFSKARWPDFPLFCLVCWADPEVPSPPLEGDSRSRVSIISDCRLRNLRLDTQYDITSEKIDTPPGEVVKRK</sequence>
<dbReference type="EMBL" id="CAKASE010000052">
    <property type="protein sequence ID" value="CAG9565076.1"/>
    <property type="molecule type" value="Genomic_DNA"/>
</dbReference>
<dbReference type="OrthoDB" id="193650at2759"/>
<evidence type="ECO:0000313" key="1">
    <source>
        <dbReference type="EMBL" id="CAG9565076.1"/>
    </source>
</evidence>
<accession>A0A8J2QLG8</accession>